<name>A0A2G1VPW2_9FLAO</name>
<reference evidence="2 3" key="1">
    <citation type="submission" date="2017-08" db="EMBL/GenBank/DDBJ databases">
        <title>The whole genome shortgun sequences of strain Leeuwenhoekiella nanhaiensis G18 from the South China Sea.</title>
        <authorList>
            <person name="Liu Q."/>
        </authorList>
    </citation>
    <scope>NUCLEOTIDE SEQUENCE [LARGE SCALE GENOMIC DNA]</scope>
    <source>
        <strain evidence="2 3">G18</strain>
    </source>
</reference>
<organism evidence="2 3">
    <name type="scientific">Leeuwenhoekiella nanhaiensis</name>
    <dbReference type="NCBI Taxonomy" id="1655491"/>
    <lineage>
        <taxon>Bacteria</taxon>
        <taxon>Pseudomonadati</taxon>
        <taxon>Bacteroidota</taxon>
        <taxon>Flavobacteriia</taxon>
        <taxon>Flavobacteriales</taxon>
        <taxon>Flavobacteriaceae</taxon>
        <taxon>Leeuwenhoekiella</taxon>
    </lineage>
</organism>
<dbReference type="OrthoDB" id="597270at2"/>
<dbReference type="RefSeq" id="WP_099646952.1">
    <property type="nucleotide sequence ID" value="NZ_KZ319294.1"/>
</dbReference>
<feature type="domain" description="Glycosyltransferase 2-like" evidence="1">
    <location>
        <begin position="8"/>
        <end position="127"/>
    </location>
</feature>
<evidence type="ECO:0000259" key="1">
    <source>
        <dbReference type="Pfam" id="PF00535"/>
    </source>
</evidence>
<dbReference type="GO" id="GO:0016758">
    <property type="term" value="F:hexosyltransferase activity"/>
    <property type="evidence" value="ECO:0007669"/>
    <property type="project" value="UniProtKB-ARBA"/>
</dbReference>
<protein>
    <recommendedName>
        <fullName evidence="1">Glycosyltransferase 2-like domain-containing protein</fullName>
    </recommendedName>
</protein>
<dbReference type="Proteomes" id="UP000229433">
    <property type="component" value="Unassembled WGS sequence"/>
</dbReference>
<dbReference type="EMBL" id="NQXA01000012">
    <property type="protein sequence ID" value="PHQ28660.1"/>
    <property type="molecule type" value="Genomic_DNA"/>
</dbReference>
<evidence type="ECO:0000313" key="3">
    <source>
        <dbReference type="Proteomes" id="UP000229433"/>
    </source>
</evidence>
<gene>
    <name evidence="2" type="ORF">CJ305_14220</name>
</gene>
<dbReference type="InterPro" id="IPR001173">
    <property type="entry name" value="Glyco_trans_2-like"/>
</dbReference>
<accession>A0A2G1VPW2</accession>
<sequence>MQENPLVSIIIPTYNRADLISQTLDSVLAQTYKNWECIVVDDGSTDETSEVVQRFLDKDSRFQYHHRPKNRLKGANTCRNYGFELSKGKYIQWLDSDDLIGQEKIDEQVAILEKTRGLFIATCKWDYFSDCSDLHDLKEEVRSVYGSFFEIKDFLEQLARSEGFFPPHAYLLPRKLVYDSGTWLEYLQINQDGEYFSRIFLRCKGVLFSERSKAYYRLATSSNVSALSNKEKMIQAVDSWKLIEANFVLRFGSATSLVQISKKYLARRISELDPDFIRENRLFFYGEKPKTIASTLKKIKNKFRFKF</sequence>
<dbReference type="Gene3D" id="3.90.550.10">
    <property type="entry name" value="Spore Coat Polysaccharide Biosynthesis Protein SpsA, Chain A"/>
    <property type="match status" value="1"/>
</dbReference>
<dbReference type="Pfam" id="PF00535">
    <property type="entry name" value="Glycos_transf_2"/>
    <property type="match status" value="1"/>
</dbReference>
<dbReference type="SUPFAM" id="SSF53448">
    <property type="entry name" value="Nucleotide-diphospho-sugar transferases"/>
    <property type="match status" value="1"/>
</dbReference>
<comment type="caution">
    <text evidence="2">The sequence shown here is derived from an EMBL/GenBank/DDBJ whole genome shotgun (WGS) entry which is preliminary data.</text>
</comment>
<keyword evidence="3" id="KW-1185">Reference proteome</keyword>
<dbReference type="InterPro" id="IPR029044">
    <property type="entry name" value="Nucleotide-diphossugar_trans"/>
</dbReference>
<dbReference type="PANTHER" id="PTHR22916">
    <property type="entry name" value="GLYCOSYLTRANSFERASE"/>
    <property type="match status" value="1"/>
</dbReference>
<proteinExistence type="predicted"/>
<dbReference type="AlphaFoldDB" id="A0A2G1VPW2"/>
<dbReference type="CDD" id="cd00761">
    <property type="entry name" value="Glyco_tranf_GTA_type"/>
    <property type="match status" value="1"/>
</dbReference>
<dbReference type="PANTHER" id="PTHR22916:SF3">
    <property type="entry name" value="UDP-GLCNAC:BETAGAL BETA-1,3-N-ACETYLGLUCOSAMINYLTRANSFERASE-LIKE PROTEIN 1"/>
    <property type="match status" value="1"/>
</dbReference>
<evidence type="ECO:0000313" key="2">
    <source>
        <dbReference type="EMBL" id="PHQ28660.1"/>
    </source>
</evidence>